<dbReference type="Proteomes" id="UP000308267">
    <property type="component" value="Unassembled WGS sequence"/>
</dbReference>
<dbReference type="GO" id="GO:0030276">
    <property type="term" value="F:clathrin binding"/>
    <property type="evidence" value="ECO:0007669"/>
    <property type="project" value="InterPro"/>
</dbReference>
<dbReference type="EMBL" id="SJOL01006356">
    <property type="protein sequence ID" value="TGZ68624.1"/>
    <property type="molecule type" value="Genomic_DNA"/>
</dbReference>
<evidence type="ECO:0008006" key="4">
    <source>
        <dbReference type="Google" id="ProtNLM"/>
    </source>
</evidence>
<feature type="compositionally biased region" description="Polar residues" evidence="1">
    <location>
        <begin position="335"/>
        <end position="362"/>
    </location>
</feature>
<dbReference type="PANTHER" id="PTHR16156">
    <property type="entry name" value="AFTIPHILIN A-RELATED"/>
    <property type="match status" value="1"/>
</dbReference>
<evidence type="ECO:0000256" key="1">
    <source>
        <dbReference type="SAM" id="MobiDB-lite"/>
    </source>
</evidence>
<evidence type="ECO:0000313" key="2">
    <source>
        <dbReference type="EMBL" id="TGZ68624.1"/>
    </source>
</evidence>
<protein>
    <recommendedName>
        <fullName evidence="4">Aftiphilin clathrin-binding box domain-containing protein</fullName>
    </recommendedName>
</protein>
<keyword evidence="3" id="KW-1185">Reference proteome</keyword>
<dbReference type="GO" id="GO:0032588">
    <property type="term" value="C:trans-Golgi network membrane"/>
    <property type="evidence" value="ECO:0007669"/>
    <property type="project" value="InterPro"/>
</dbReference>
<feature type="compositionally biased region" description="Acidic residues" evidence="1">
    <location>
        <begin position="183"/>
        <end position="192"/>
    </location>
</feature>
<evidence type="ECO:0000313" key="3">
    <source>
        <dbReference type="Proteomes" id="UP000308267"/>
    </source>
</evidence>
<dbReference type="GO" id="GO:0030121">
    <property type="term" value="C:AP-1 adaptor complex"/>
    <property type="evidence" value="ECO:0007669"/>
    <property type="project" value="TreeGrafter"/>
</dbReference>
<dbReference type="AlphaFoldDB" id="A0A4V3SFJ6"/>
<dbReference type="STRING" id="147828.A0A4V3SFJ6"/>
<feature type="region of interest" description="Disordered" evidence="1">
    <location>
        <begin position="181"/>
        <end position="202"/>
    </location>
</feature>
<gene>
    <name evidence="2" type="ORF">CRM22_004167</name>
</gene>
<sequence length="494" mass="53563">MAFQTSPLELHDFSLHEFNTVTSDSSYISVINGSTNEDPMKSEPAVDSGEHVSECSSLDDYTEVELPSDVPDGPKFDDLAAYVDGVAARLKADQQQSSHLAYDVTGKSPLASENHCGSCIAPTSDGVEEFASFSNFEPSVVGSDAWATPTATSKQDLNCHESLQSEWPGGSSVAPPIFPGSDEGSDGEEFGDFESSVPHSEPSDVANLVKDVQIDHPPIGILERLLSHLEPALGRAFSSTTGNDWVNEEKGVSDITDLDTGSSLAVIHSPCKVNRPSLWPKMLPLHRTHAHRFHWSKSPIYDAYLQSLHVDPRSAMPAFASQLRLLEPVRLDAVNRSSSTVQSSKTPTLSSPARTSGSSLKPNTDRSSTRSSSAETPEFDWSSSGLTNPFQETNANPIQLDLDFFELQQQPAQQQMNLSLEKSSGVAELERELFSAIVKPPSNAAPQLVVTQPSATPAVPERSKNVRTALMRLPKLTYMRAKCLIFPVAEEKPT</sequence>
<organism evidence="2 3">
    <name type="scientific">Opisthorchis felineus</name>
    <dbReference type="NCBI Taxonomy" id="147828"/>
    <lineage>
        <taxon>Eukaryota</taxon>
        <taxon>Metazoa</taxon>
        <taxon>Spiralia</taxon>
        <taxon>Lophotrochozoa</taxon>
        <taxon>Platyhelminthes</taxon>
        <taxon>Trematoda</taxon>
        <taxon>Digenea</taxon>
        <taxon>Opisthorchiida</taxon>
        <taxon>Opisthorchiata</taxon>
        <taxon>Opisthorchiidae</taxon>
        <taxon>Opisthorchis</taxon>
    </lineage>
</organism>
<dbReference type="PANTHER" id="PTHR16156:SF10">
    <property type="entry name" value="AFTIPHILIN-RELATED"/>
    <property type="match status" value="1"/>
</dbReference>
<name>A0A4V3SFJ6_OPIFE</name>
<feature type="region of interest" description="Disordered" evidence="1">
    <location>
        <begin position="32"/>
        <end position="51"/>
    </location>
</feature>
<comment type="caution">
    <text evidence="2">The sequence shown here is derived from an EMBL/GenBank/DDBJ whole genome shotgun (WGS) entry which is preliminary data.</text>
</comment>
<feature type="compositionally biased region" description="Polar residues" evidence="1">
    <location>
        <begin position="369"/>
        <end position="393"/>
    </location>
</feature>
<reference evidence="2 3" key="1">
    <citation type="journal article" date="2019" name="BMC Genomics">
        <title>New insights from Opisthorchis felineus genome: update on genomics of the epidemiologically important liver flukes.</title>
        <authorList>
            <person name="Ershov N.I."/>
            <person name="Mordvinov V.A."/>
            <person name="Prokhortchouk E.B."/>
            <person name="Pakharukova M.Y."/>
            <person name="Gunbin K.V."/>
            <person name="Ustyantsev K."/>
            <person name="Genaev M.A."/>
            <person name="Blinov A.G."/>
            <person name="Mazur A."/>
            <person name="Boulygina E."/>
            <person name="Tsygankova S."/>
            <person name="Khrameeva E."/>
            <person name="Chekanov N."/>
            <person name="Fan G."/>
            <person name="Xiao A."/>
            <person name="Zhang H."/>
            <person name="Xu X."/>
            <person name="Yang H."/>
            <person name="Solovyev V."/>
            <person name="Lee S.M."/>
            <person name="Liu X."/>
            <person name="Afonnikov D.A."/>
            <person name="Skryabin K.G."/>
        </authorList>
    </citation>
    <scope>NUCLEOTIDE SEQUENCE [LARGE SCALE GENOMIC DNA]</scope>
    <source>
        <strain evidence="2">AK-0245</strain>
        <tissue evidence="2">Whole organism</tissue>
    </source>
</reference>
<proteinExistence type="predicted"/>
<dbReference type="OrthoDB" id="5917212at2759"/>
<dbReference type="InterPro" id="IPR046359">
    <property type="entry name" value="Aftin-like"/>
</dbReference>
<accession>A0A4V3SFJ6</accession>
<feature type="region of interest" description="Disordered" evidence="1">
    <location>
        <begin position="334"/>
        <end position="393"/>
    </location>
</feature>